<sequence>MATNFSERFSMDAKVGGELETEFMGTTQYNFCNLIEEHYNATRHDMTGVFEAYRFDRNTNEGTHCVLMICEQLNPGLLDDNKKNSQLIVEDTTQQTSCSTRYWENRLIFDSCFNPNDNGSFIENFTQIQKFTENETACHNSFPGGYLDLFAAAMPSELKIIGDMPGFLREEDLLAIKLQLYKLPASRRDFVVSSSFLSCSASSDLYSSEFLYRMATIWYDRDSKQIWVPEDTLTNWYARKSASDQQKQQRKRASDPQKQFEEFWLRLVKSWEYCCRRWGYAPDVQKVLSSSTQLCFRDREDSTASPSSTDKGWTMIEDGKCF</sequence>
<reference evidence="1 2" key="1">
    <citation type="journal article" date="2017" name="Biotechnol. Biofuels">
        <title>Differential beta-glucosidase expression as a function of carbon source availability in Talaromyces amestolkiae: a genomic and proteomic approach.</title>
        <authorList>
            <person name="de Eugenio L.I."/>
            <person name="Mendez-Liter J.A."/>
            <person name="Nieto-Dominguez M."/>
            <person name="Alonso L."/>
            <person name="Gil-Munoz J."/>
            <person name="Barriuso J."/>
            <person name="Prieto A."/>
            <person name="Martinez M.J."/>
        </authorList>
    </citation>
    <scope>NUCLEOTIDE SEQUENCE [LARGE SCALE GENOMIC DNA]</scope>
    <source>
        <strain evidence="1 2">CIB</strain>
    </source>
</reference>
<proteinExistence type="predicted"/>
<name>A0A364LB95_TALAM</name>
<dbReference type="EMBL" id="MIKG01000022">
    <property type="protein sequence ID" value="RAO73100.1"/>
    <property type="molecule type" value="Genomic_DNA"/>
</dbReference>
<comment type="caution">
    <text evidence="1">The sequence shown here is derived from an EMBL/GenBank/DDBJ whole genome shotgun (WGS) entry which is preliminary data.</text>
</comment>
<evidence type="ECO:0000313" key="2">
    <source>
        <dbReference type="Proteomes" id="UP000249363"/>
    </source>
</evidence>
<accession>A0A364LB95</accession>
<keyword evidence="2" id="KW-1185">Reference proteome</keyword>
<gene>
    <name evidence="1" type="ORF">BHQ10_009112</name>
</gene>
<protein>
    <submittedName>
        <fullName evidence="1">Uncharacterized protein</fullName>
    </submittedName>
</protein>
<dbReference type="GeneID" id="63798326"/>
<dbReference type="OrthoDB" id="4226622at2759"/>
<evidence type="ECO:0000313" key="1">
    <source>
        <dbReference type="EMBL" id="RAO73100.1"/>
    </source>
</evidence>
<dbReference type="RefSeq" id="XP_040737614.1">
    <property type="nucleotide sequence ID" value="XM_040881993.1"/>
</dbReference>
<organism evidence="1 2">
    <name type="scientific">Talaromyces amestolkiae</name>
    <dbReference type="NCBI Taxonomy" id="1196081"/>
    <lineage>
        <taxon>Eukaryota</taxon>
        <taxon>Fungi</taxon>
        <taxon>Dikarya</taxon>
        <taxon>Ascomycota</taxon>
        <taxon>Pezizomycotina</taxon>
        <taxon>Eurotiomycetes</taxon>
        <taxon>Eurotiomycetidae</taxon>
        <taxon>Eurotiales</taxon>
        <taxon>Trichocomaceae</taxon>
        <taxon>Talaromyces</taxon>
        <taxon>Talaromyces sect. Talaromyces</taxon>
    </lineage>
</organism>
<dbReference type="Proteomes" id="UP000249363">
    <property type="component" value="Unassembled WGS sequence"/>
</dbReference>
<dbReference type="AlphaFoldDB" id="A0A364LB95"/>